<dbReference type="InterPro" id="IPR036291">
    <property type="entry name" value="NAD(P)-bd_dom_sf"/>
</dbReference>
<dbReference type="PANTHER" id="PTHR14097:SF7">
    <property type="entry name" value="OXIDOREDUCTASE HTATIP2"/>
    <property type="match status" value="1"/>
</dbReference>
<dbReference type="Proteomes" id="UP000057981">
    <property type="component" value="Chromosome"/>
</dbReference>
<dbReference type="EMBL" id="CP012898">
    <property type="protein sequence ID" value="ALJ04246.1"/>
    <property type="molecule type" value="Genomic_DNA"/>
</dbReference>
<sequence length="221" mass="24894">MKKSAIILGATGLTGNILLHKLITDIRYDSIKLISRSKIEDLPNKVTQYIGNLLELEQFNSDFLADEVYCCIGTTAKKTPDKSLYKQIDYGIPVIAAKLAKENNIDTFLVLSAMGANKKSKLFYNKIKGTMEEDVLQYSIKNTYILRPSIIGGKRKENRLLEKIGLIVFKVIQPLFFGNLKQYKITDPEDIAQTMLNLANNSNKTEVIITSNDIKKLSKNN</sequence>
<evidence type="ECO:0000313" key="2">
    <source>
        <dbReference type="Proteomes" id="UP000057981"/>
    </source>
</evidence>
<name>A0A0N7HY47_9FLAO</name>
<dbReference type="KEGG" id="ahz:APS56_03420"/>
<dbReference type="PANTHER" id="PTHR14097">
    <property type="entry name" value="OXIDOREDUCTASE HTATIP2"/>
    <property type="match status" value="1"/>
</dbReference>
<dbReference type="AlphaFoldDB" id="A0A0N7HY47"/>
<protein>
    <submittedName>
        <fullName evidence="1">Nucleoside-diphosphate sugar epimerase</fullName>
    </submittedName>
</protein>
<proteinExistence type="predicted"/>
<dbReference type="PATRIC" id="fig|1736674.3.peg.706"/>
<dbReference type="Gene3D" id="3.40.50.720">
    <property type="entry name" value="NAD(P)-binding Rossmann-like Domain"/>
    <property type="match status" value="1"/>
</dbReference>
<dbReference type="STRING" id="1736674.APS56_03420"/>
<organism evidence="1 2">
    <name type="scientific">Pseudalgibacter alginicilyticus</name>
    <dbReference type="NCBI Taxonomy" id="1736674"/>
    <lineage>
        <taxon>Bacteria</taxon>
        <taxon>Pseudomonadati</taxon>
        <taxon>Bacteroidota</taxon>
        <taxon>Flavobacteriia</taxon>
        <taxon>Flavobacteriales</taxon>
        <taxon>Flavobacteriaceae</taxon>
        <taxon>Pseudalgibacter</taxon>
    </lineage>
</organism>
<dbReference type="SUPFAM" id="SSF51735">
    <property type="entry name" value="NAD(P)-binding Rossmann-fold domains"/>
    <property type="match status" value="1"/>
</dbReference>
<gene>
    <name evidence="1" type="ORF">APS56_03420</name>
</gene>
<dbReference type="RefSeq" id="WP_054724782.1">
    <property type="nucleotide sequence ID" value="NZ_CP012898.1"/>
</dbReference>
<accession>A0A0N7HY47</accession>
<reference evidence="1 2" key="1">
    <citation type="submission" date="2015-10" db="EMBL/GenBank/DDBJ databases">
        <authorList>
            <person name="Gilbert D.G."/>
        </authorList>
    </citation>
    <scope>NUCLEOTIDE SEQUENCE [LARGE SCALE GENOMIC DNA]</scope>
    <source>
        <strain evidence="2">HZ-22</strain>
    </source>
</reference>
<evidence type="ECO:0000313" key="1">
    <source>
        <dbReference type="EMBL" id="ALJ04246.1"/>
    </source>
</evidence>
<keyword evidence="2" id="KW-1185">Reference proteome</keyword>
<dbReference type="OrthoDB" id="9798632at2"/>